<reference evidence="3 4" key="1">
    <citation type="submission" date="2021-05" db="EMBL/GenBank/DDBJ databases">
        <title>Genome Assembly of Synthetic Allotetraploid Brassica napus Reveals Homoeologous Exchanges between Subgenomes.</title>
        <authorList>
            <person name="Davis J.T."/>
        </authorList>
    </citation>
    <scope>NUCLEOTIDE SEQUENCE [LARGE SCALE GENOMIC DNA]</scope>
    <source>
        <strain evidence="4">cv. Da-Ae</strain>
        <tissue evidence="3">Seedling</tissue>
    </source>
</reference>
<accession>A0ABQ7YHQ7</accession>
<evidence type="ECO:0000256" key="2">
    <source>
        <dbReference type="SAM" id="Phobius"/>
    </source>
</evidence>
<organism evidence="3 4">
    <name type="scientific">Brassica napus</name>
    <name type="common">Rape</name>
    <dbReference type="NCBI Taxonomy" id="3708"/>
    <lineage>
        <taxon>Eukaryota</taxon>
        <taxon>Viridiplantae</taxon>
        <taxon>Streptophyta</taxon>
        <taxon>Embryophyta</taxon>
        <taxon>Tracheophyta</taxon>
        <taxon>Spermatophyta</taxon>
        <taxon>Magnoliopsida</taxon>
        <taxon>eudicotyledons</taxon>
        <taxon>Gunneridae</taxon>
        <taxon>Pentapetalae</taxon>
        <taxon>rosids</taxon>
        <taxon>malvids</taxon>
        <taxon>Brassicales</taxon>
        <taxon>Brassicaceae</taxon>
        <taxon>Brassiceae</taxon>
        <taxon>Brassica</taxon>
    </lineage>
</organism>
<name>A0ABQ7YHQ7_BRANA</name>
<evidence type="ECO:0000313" key="4">
    <source>
        <dbReference type="Proteomes" id="UP000824890"/>
    </source>
</evidence>
<proteinExistence type="predicted"/>
<keyword evidence="2" id="KW-1133">Transmembrane helix</keyword>
<comment type="caution">
    <text evidence="3">The sequence shown here is derived from an EMBL/GenBank/DDBJ whole genome shotgun (WGS) entry which is preliminary data.</text>
</comment>
<keyword evidence="4" id="KW-1185">Reference proteome</keyword>
<dbReference type="Proteomes" id="UP000824890">
    <property type="component" value="Unassembled WGS sequence"/>
</dbReference>
<feature type="transmembrane region" description="Helical" evidence="2">
    <location>
        <begin position="6"/>
        <end position="24"/>
    </location>
</feature>
<evidence type="ECO:0000313" key="3">
    <source>
        <dbReference type="EMBL" id="KAH0867744.1"/>
    </source>
</evidence>
<sequence length="248" mass="26713">MEVPISSGISVICIYVGFFGVASLSHSSLNMRYWPVVSLIELPPTQAVELLYFTDSSSSSQVEADDCFSVVANAQQQNGNVSGETTTTSSVPCNSNSNLDRVKTKPGGTCGEGSDGYELFGIYCKLPPEENRGMMGKTHKSCAPVEDMTKMSIAIKGGPRKSLGGRGGRTLVVGVGLSIRHRHGGTSCQPLHDTERLQFINSIRKGLLGAHIKRVIELLFETRQAFTPEQINGSCYVIILSNKVVLIV</sequence>
<keyword evidence="2" id="KW-0812">Transmembrane</keyword>
<evidence type="ECO:0000256" key="1">
    <source>
        <dbReference type="SAM" id="MobiDB-lite"/>
    </source>
</evidence>
<protein>
    <submittedName>
        <fullName evidence="3">Uncharacterized protein</fullName>
    </submittedName>
</protein>
<feature type="region of interest" description="Disordered" evidence="1">
    <location>
        <begin position="79"/>
        <end position="98"/>
    </location>
</feature>
<keyword evidence="2" id="KW-0472">Membrane</keyword>
<gene>
    <name evidence="3" type="ORF">HID58_074766</name>
</gene>
<dbReference type="EMBL" id="JAGKQM010000017">
    <property type="protein sequence ID" value="KAH0867744.1"/>
    <property type="molecule type" value="Genomic_DNA"/>
</dbReference>